<dbReference type="Proteomes" id="UP000053455">
    <property type="component" value="Unassembled WGS sequence"/>
</dbReference>
<dbReference type="EMBL" id="LBHU01000001">
    <property type="protein sequence ID" value="KLI65207.1"/>
    <property type="molecule type" value="Genomic_DNA"/>
</dbReference>
<evidence type="ECO:0000256" key="1">
    <source>
        <dbReference type="ARBA" id="ARBA00007274"/>
    </source>
</evidence>
<dbReference type="PANTHER" id="PTHR23416">
    <property type="entry name" value="SIALIC ACID SYNTHASE-RELATED"/>
    <property type="match status" value="1"/>
</dbReference>
<sequence>MLTDARRRYLNVFKGTSVHETARLSLAASLRSSQPGGIVIGAETLVAFKTLLITDDAISGFSPITVGSQCFIGGGSTLLPGTVVGNNCIIGSGSVVAGHVPDASIAVGNPARIIKSNQKIGPFGQLEIARENRAKARISN</sequence>
<dbReference type="SUPFAM" id="SSF51161">
    <property type="entry name" value="Trimeric LpxA-like enzymes"/>
    <property type="match status" value="1"/>
</dbReference>
<dbReference type="GO" id="GO:0008374">
    <property type="term" value="F:O-acyltransferase activity"/>
    <property type="evidence" value="ECO:0007669"/>
    <property type="project" value="TreeGrafter"/>
</dbReference>
<dbReference type="STRING" id="874156.GCA_001021555_00576"/>
<dbReference type="Gene3D" id="2.160.10.10">
    <property type="entry name" value="Hexapeptide repeat proteins"/>
    <property type="match status" value="1"/>
</dbReference>
<proteinExistence type="inferred from homology"/>
<evidence type="ECO:0008006" key="5">
    <source>
        <dbReference type="Google" id="ProtNLM"/>
    </source>
</evidence>
<protein>
    <recommendedName>
        <fullName evidence="5">Acetyltransferase</fullName>
    </recommendedName>
</protein>
<dbReference type="InterPro" id="IPR051159">
    <property type="entry name" value="Hexapeptide_acetyltransf"/>
</dbReference>
<dbReference type="PANTHER" id="PTHR23416:SF23">
    <property type="entry name" value="ACETYLTRANSFERASE C18B11.09C-RELATED"/>
    <property type="match status" value="1"/>
</dbReference>
<keyword evidence="2" id="KW-0808">Transferase</keyword>
<comment type="similarity">
    <text evidence="1">Belongs to the transferase hexapeptide repeat family.</text>
</comment>
<dbReference type="InterPro" id="IPR011004">
    <property type="entry name" value="Trimer_LpxA-like_sf"/>
</dbReference>
<accession>A0A0H0XTB8</accession>
<dbReference type="InterPro" id="IPR001451">
    <property type="entry name" value="Hexapep"/>
</dbReference>
<reference evidence="3 4" key="1">
    <citation type="submission" date="2015-04" db="EMBL/GenBank/DDBJ databases">
        <title>The draft genome sequence of Erythrobacter marinus HWDM-33.</title>
        <authorList>
            <person name="Zhuang L."/>
            <person name="Liu Y."/>
            <person name="Shao Z."/>
        </authorList>
    </citation>
    <scope>NUCLEOTIDE SEQUENCE [LARGE SCALE GENOMIC DNA]</scope>
    <source>
        <strain evidence="3 4">HWDM-33</strain>
    </source>
</reference>
<organism evidence="3 4">
    <name type="scientific">Aurantiacibacter marinus</name>
    <dbReference type="NCBI Taxonomy" id="874156"/>
    <lineage>
        <taxon>Bacteria</taxon>
        <taxon>Pseudomonadati</taxon>
        <taxon>Pseudomonadota</taxon>
        <taxon>Alphaproteobacteria</taxon>
        <taxon>Sphingomonadales</taxon>
        <taxon>Erythrobacteraceae</taxon>
        <taxon>Aurantiacibacter</taxon>
    </lineage>
</organism>
<comment type="caution">
    <text evidence="3">The sequence shown here is derived from an EMBL/GenBank/DDBJ whole genome shotgun (WGS) entry which is preliminary data.</text>
</comment>
<evidence type="ECO:0000256" key="2">
    <source>
        <dbReference type="ARBA" id="ARBA00022679"/>
    </source>
</evidence>
<evidence type="ECO:0000313" key="3">
    <source>
        <dbReference type="EMBL" id="KLI65207.1"/>
    </source>
</evidence>
<dbReference type="Pfam" id="PF00132">
    <property type="entry name" value="Hexapep"/>
    <property type="match status" value="1"/>
</dbReference>
<name>A0A0H0XTB8_9SPHN</name>
<evidence type="ECO:0000313" key="4">
    <source>
        <dbReference type="Proteomes" id="UP000053455"/>
    </source>
</evidence>
<gene>
    <name evidence="3" type="ORF">AAV99_03500</name>
</gene>
<keyword evidence="4" id="KW-1185">Reference proteome</keyword>
<dbReference type="PATRIC" id="fig|874156.12.peg.731"/>
<dbReference type="AlphaFoldDB" id="A0A0H0XTB8"/>